<feature type="non-terminal residue" evidence="2">
    <location>
        <position position="1"/>
    </location>
</feature>
<evidence type="ECO:0000256" key="1">
    <source>
        <dbReference type="SAM" id="MobiDB-lite"/>
    </source>
</evidence>
<evidence type="ECO:0000313" key="3">
    <source>
        <dbReference type="Proteomes" id="UP000281406"/>
    </source>
</evidence>
<protein>
    <submittedName>
        <fullName evidence="2">Uncharacterized protein</fullName>
    </submittedName>
</protein>
<comment type="caution">
    <text evidence="2">The sequence shown here is derived from an EMBL/GenBank/DDBJ whole genome shotgun (WGS) entry which is preliminary data.</text>
</comment>
<feature type="region of interest" description="Disordered" evidence="1">
    <location>
        <begin position="57"/>
        <end position="165"/>
    </location>
</feature>
<accession>A0A3N0Y6P9</accession>
<dbReference type="AlphaFoldDB" id="A0A3N0Y6P9"/>
<sequence length="165" mass="16772">AVQPQPPEFSASVQPKSPAFSASVQPKPPAFSAFEPTPVSVGILIVYEGMSWTPIPSPSTVFAEPAPAAKVSAPDIPEPSSPACHGPAPSFTEPAPCSAEPAPALAEPAPAAATEPAPAAAAEPAPTAAEPTPVAHEPFEPLSLPRPLTLHGRPRLQTRHDGRGP</sequence>
<gene>
    <name evidence="2" type="ORF">DPX16_9444</name>
</gene>
<feature type="compositionally biased region" description="Polar residues" evidence="1">
    <location>
        <begin position="11"/>
        <end position="24"/>
    </location>
</feature>
<dbReference type="Proteomes" id="UP000281406">
    <property type="component" value="Unassembled WGS sequence"/>
</dbReference>
<feature type="compositionally biased region" description="Low complexity" evidence="1">
    <location>
        <begin position="92"/>
        <end position="136"/>
    </location>
</feature>
<reference evidence="2 3" key="1">
    <citation type="submission" date="2018-10" db="EMBL/GenBank/DDBJ databases">
        <title>Genome assembly for a Yunnan-Guizhou Plateau 3E fish, Anabarilius grahami (Regan), and its evolutionary and genetic applications.</title>
        <authorList>
            <person name="Jiang W."/>
        </authorList>
    </citation>
    <scope>NUCLEOTIDE SEQUENCE [LARGE SCALE GENOMIC DNA]</scope>
    <source>
        <strain evidence="2">AG-KIZ</strain>
        <tissue evidence="2">Muscle</tissue>
    </source>
</reference>
<name>A0A3N0Y6P9_ANAGA</name>
<evidence type="ECO:0000313" key="2">
    <source>
        <dbReference type="EMBL" id="ROL41853.1"/>
    </source>
</evidence>
<proteinExistence type="predicted"/>
<organism evidence="2 3">
    <name type="scientific">Anabarilius grahami</name>
    <name type="common">Kanglang fish</name>
    <name type="synonym">Barilius grahami</name>
    <dbReference type="NCBI Taxonomy" id="495550"/>
    <lineage>
        <taxon>Eukaryota</taxon>
        <taxon>Metazoa</taxon>
        <taxon>Chordata</taxon>
        <taxon>Craniata</taxon>
        <taxon>Vertebrata</taxon>
        <taxon>Euteleostomi</taxon>
        <taxon>Actinopterygii</taxon>
        <taxon>Neopterygii</taxon>
        <taxon>Teleostei</taxon>
        <taxon>Ostariophysi</taxon>
        <taxon>Cypriniformes</taxon>
        <taxon>Xenocyprididae</taxon>
        <taxon>Xenocypridinae</taxon>
        <taxon>Xenocypridinae incertae sedis</taxon>
        <taxon>Anabarilius</taxon>
    </lineage>
</organism>
<keyword evidence="3" id="KW-1185">Reference proteome</keyword>
<dbReference type="EMBL" id="RJVU01051519">
    <property type="protein sequence ID" value="ROL41853.1"/>
    <property type="molecule type" value="Genomic_DNA"/>
</dbReference>
<feature type="region of interest" description="Disordered" evidence="1">
    <location>
        <begin position="1"/>
        <end position="35"/>
    </location>
</feature>